<sequence>KELSEIPDEYRDGLPDDAQVVFTHADLHPSNIMASANSPCRVVVVIDWRQSVRYRTTGSFAGLITRPGRSSEWPAGQGFQSVDIDLLILCSSYGMAPSIKPKTTHTLPSISTSSGPATLSVYQEADLTQEPKYIV</sequence>
<feature type="non-terminal residue" evidence="2">
    <location>
        <position position="1"/>
    </location>
</feature>
<dbReference type="Gene3D" id="3.90.1200.10">
    <property type="match status" value="1"/>
</dbReference>
<dbReference type="AlphaFoldDB" id="A0A4P7MXV5"/>
<evidence type="ECO:0000313" key="3">
    <source>
        <dbReference type="Proteomes" id="UP000294847"/>
    </source>
</evidence>
<dbReference type="Pfam" id="PF01636">
    <property type="entry name" value="APH"/>
    <property type="match status" value="1"/>
</dbReference>
<evidence type="ECO:0000313" key="2">
    <source>
        <dbReference type="EMBL" id="QBZ54887.1"/>
    </source>
</evidence>
<gene>
    <name evidence="2" type="ORF">PoMZ_10597</name>
</gene>
<accession>A0A4P7MXV5</accession>
<feature type="non-terminal residue" evidence="2">
    <location>
        <position position="135"/>
    </location>
</feature>
<organism evidence="2 3">
    <name type="scientific">Pyricularia oryzae</name>
    <name type="common">Rice blast fungus</name>
    <name type="synonym">Magnaporthe oryzae</name>
    <dbReference type="NCBI Taxonomy" id="318829"/>
    <lineage>
        <taxon>Eukaryota</taxon>
        <taxon>Fungi</taxon>
        <taxon>Dikarya</taxon>
        <taxon>Ascomycota</taxon>
        <taxon>Pezizomycotina</taxon>
        <taxon>Sordariomycetes</taxon>
        <taxon>Sordariomycetidae</taxon>
        <taxon>Magnaporthales</taxon>
        <taxon>Pyriculariaceae</taxon>
        <taxon>Pyricularia</taxon>
    </lineage>
</organism>
<dbReference type="InterPro" id="IPR011009">
    <property type="entry name" value="Kinase-like_dom_sf"/>
</dbReference>
<dbReference type="EMBL" id="CP034204">
    <property type="protein sequence ID" value="QBZ54887.1"/>
    <property type="molecule type" value="Genomic_DNA"/>
</dbReference>
<dbReference type="InterPro" id="IPR002575">
    <property type="entry name" value="Aminoglycoside_PTrfase"/>
</dbReference>
<evidence type="ECO:0000259" key="1">
    <source>
        <dbReference type="Pfam" id="PF01636"/>
    </source>
</evidence>
<dbReference type="Proteomes" id="UP000294847">
    <property type="component" value="Chromosome 1"/>
</dbReference>
<reference evidence="2 3" key="1">
    <citation type="journal article" date="2019" name="Mol. Biol. Evol.">
        <title>Blast fungal genomes show frequent chromosomal changes, gene gains and losses, and effector gene turnover.</title>
        <authorList>
            <person name="Gomez Luciano L.B."/>
            <person name="Jason Tsai I."/>
            <person name="Chuma I."/>
            <person name="Tosa Y."/>
            <person name="Chen Y.H."/>
            <person name="Li J.Y."/>
            <person name="Li M.Y."/>
            <person name="Jade Lu M.Y."/>
            <person name="Nakayashiki H."/>
            <person name="Li W.H."/>
        </authorList>
    </citation>
    <scope>NUCLEOTIDE SEQUENCE [LARGE SCALE GENOMIC DNA]</scope>
    <source>
        <strain evidence="2">MZ5-1-6</strain>
    </source>
</reference>
<name>A0A4P7MXV5_PYROR</name>
<feature type="domain" description="Aminoglycoside phosphotransferase" evidence="1">
    <location>
        <begin position="8"/>
        <end position="50"/>
    </location>
</feature>
<proteinExistence type="predicted"/>
<dbReference type="SUPFAM" id="SSF56112">
    <property type="entry name" value="Protein kinase-like (PK-like)"/>
    <property type="match status" value="1"/>
</dbReference>
<protein>
    <recommendedName>
        <fullName evidence="1">Aminoglycoside phosphotransferase domain-containing protein</fullName>
    </recommendedName>
</protein>